<dbReference type="InterPro" id="IPR049326">
    <property type="entry name" value="Rhodopsin_dom_fungi"/>
</dbReference>
<evidence type="ECO:0000256" key="6">
    <source>
        <dbReference type="SAM" id="MobiDB-lite"/>
    </source>
</evidence>
<evidence type="ECO:0000256" key="1">
    <source>
        <dbReference type="ARBA" id="ARBA00004141"/>
    </source>
</evidence>
<feature type="transmembrane region" description="Helical" evidence="7">
    <location>
        <begin position="106"/>
        <end position="125"/>
    </location>
</feature>
<evidence type="ECO:0000256" key="5">
    <source>
        <dbReference type="ARBA" id="ARBA00038359"/>
    </source>
</evidence>
<feature type="domain" description="Rhodopsin" evidence="8">
    <location>
        <begin position="122"/>
        <end position="369"/>
    </location>
</feature>
<dbReference type="Proteomes" id="UP000027238">
    <property type="component" value="Unassembled WGS sequence"/>
</dbReference>
<keyword evidence="10" id="KW-1185">Reference proteome</keyword>
<proteinExistence type="inferred from homology"/>
<feature type="transmembrane region" description="Helical" evidence="7">
    <location>
        <begin position="221"/>
        <end position="243"/>
    </location>
</feature>
<dbReference type="InterPro" id="IPR052337">
    <property type="entry name" value="SAT4-like"/>
</dbReference>
<dbReference type="HOGENOM" id="CLU_028200_29_1_1"/>
<dbReference type="PANTHER" id="PTHR33048">
    <property type="entry name" value="PTH11-LIKE INTEGRAL MEMBRANE PROTEIN (AFU_ORTHOLOGUE AFUA_5G11245)"/>
    <property type="match status" value="1"/>
</dbReference>
<evidence type="ECO:0000256" key="2">
    <source>
        <dbReference type="ARBA" id="ARBA00022692"/>
    </source>
</evidence>
<organism evidence="9 10">
    <name type="scientific">Colletotrichum sublineola</name>
    <name type="common">Sorghum anthracnose fungus</name>
    <dbReference type="NCBI Taxonomy" id="1173701"/>
    <lineage>
        <taxon>Eukaryota</taxon>
        <taxon>Fungi</taxon>
        <taxon>Dikarya</taxon>
        <taxon>Ascomycota</taxon>
        <taxon>Pezizomycotina</taxon>
        <taxon>Sordariomycetes</taxon>
        <taxon>Hypocreomycetidae</taxon>
        <taxon>Glomerellales</taxon>
        <taxon>Glomerellaceae</taxon>
        <taxon>Colletotrichum</taxon>
        <taxon>Colletotrichum graminicola species complex</taxon>
    </lineage>
</organism>
<feature type="transmembrane region" description="Helical" evidence="7">
    <location>
        <begin position="305"/>
        <end position="327"/>
    </location>
</feature>
<dbReference type="eggNOG" id="ENOG502SN0C">
    <property type="taxonomic scope" value="Eukaryota"/>
</dbReference>
<keyword evidence="2 7" id="KW-0812">Transmembrane</keyword>
<protein>
    <submittedName>
        <fullName evidence="9">Putative CFEM domain-containing protein</fullName>
    </submittedName>
</protein>
<keyword evidence="3 7" id="KW-1133">Transmembrane helix</keyword>
<feature type="transmembrane region" description="Helical" evidence="7">
    <location>
        <begin position="269"/>
        <end position="293"/>
    </location>
</feature>
<dbReference type="OMA" id="NYHNERI"/>
<comment type="caution">
    <text evidence="9">The sequence shown here is derived from an EMBL/GenBank/DDBJ whole genome shotgun (WGS) entry which is preliminary data.</text>
</comment>
<dbReference type="EMBL" id="JMSE01001264">
    <property type="protein sequence ID" value="KDN63109.1"/>
    <property type="molecule type" value="Genomic_DNA"/>
</dbReference>
<feature type="transmembrane region" description="Helical" evidence="7">
    <location>
        <begin position="355"/>
        <end position="373"/>
    </location>
</feature>
<evidence type="ECO:0000259" key="8">
    <source>
        <dbReference type="Pfam" id="PF20684"/>
    </source>
</evidence>
<dbReference type="Pfam" id="PF20684">
    <property type="entry name" value="Fung_rhodopsin"/>
    <property type="match status" value="1"/>
</dbReference>
<accession>A0A066X614</accession>
<evidence type="ECO:0000313" key="10">
    <source>
        <dbReference type="Proteomes" id="UP000027238"/>
    </source>
</evidence>
<sequence length="493" mass="55149">MCPDKSTERYYLPGPFPASSSRVTDHHIPVSRGSDGLGKRFQAFPEENDDYQEERSANMSHTIAALVHAAQLTQREDTNSSGAAPSLPPISNNYPYPYSSLQHTGFFVLFFFPVVAFIVVALRVYSRVSTKQFGWGVPADDALICFAMAESVAETVASYFGMRYAFLGVHVYDIPLEADPRLGFRWNYIIQLLYNPILALVKTSMLMFLLRLSGQKRSVRYTIIGLNVFNIALMIAIFITIVFQCQPISYFWEKAGRDPPKDGKCIDTASFYVSTAALTILTDVLSLALPFWIFVGLKMPRRVKVALLAVFALGAVVTVISILRLAWLVEISYHINMQDPTYDIRFTYSAVETNLAIIAASAPALRGLFLRWFPTFFASLRSSSKRYGYGHTTDPAKKPRTTTTATAPHQVDIFHLKSMKGRSEIRPHSPSTSEEEIMTYDGIMRTTEVEVVHGDQQHPALRGTREPMNRNGAGPGRTHYDAKLYPTTNSGSF</sequence>
<name>A0A066X614_COLSU</name>
<comment type="subcellular location">
    <subcellularLocation>
        <location evidence="1">Membrane</location>
        <topology evidence="1">Multi-pass membrane protein</topology>
    </subcellularLocation>
</comment>
<evidence type="ECO:0000256" key="3">
    <source>
        <dbReference type="ARBA" id="ARBA00022989"/>
    </source>
</evidence>
<gene>
    <name evidence="9" type="ORF">CSUB01_00183</name>
</gene>
<dbReference type="GO" id="GO:0016020">
    <property type="term" value="C:membrane"/>
    <property type="evidence" value="ECO:0007669"/>
    <property type="project" value="UniProtKB-SubCell"/>
</dbReference>
<evidence type="ECO:0000256" key="7">
    <source>
        <dbReference type="SAM" id="Phobius"/>
    </source>
</evidence>
<keyword evidence="4 7" id="KW-0472">Membrane</keyword>
<dbReference type="STRING" id="1173701.A0A066X614"/>
<feature type="region of interest" description="Disordered" evidence="6">
    <location>
        <begin position="456"/>
        <end position="493"/>
    </location>
</feature>
<dbReference type="AlphaFoldDB" id="A0A066X614"/>
<comment type="similarity">
    <text evidence="5">Belongs to the SAT4 family.</text>
</comment>
<dbReference type="PANTHER" id="PTHR33048:SF47">
    <property type="entry name" value="INTEGRAL MEMBRANE PROTEIN-RELATED"/>
    <property type="match status" value="1"/>
</dbReference>
<evidence type="ECO:0000313" key="9">
    <source>
        <dbReference type="EMBL" id="KDN63109.1"/>
    </source>
</evidence>
<feature type="transmembrane region" description="Helical" evidence="7">
    <location>
        <begin position="188"/>
        <end position="209"/>
    </location>
</feature>
<evidence type="ECO:0000256" key="4">
    <source>
        <dbReference type="ARBA" id="ARBA00023136"/>
    </source>
</evidence>
<dbReference type="OrthoDB" id="5283415at2759"/>
<reference evidence="10" key="1">
    <citation type="journal article" date="2014" name="Genome Announc.">
        <title>Draft genome sequence of Colletotrichum sublineola, a destructive pathogen of cultivated sorghum.</title>
        <authorList>
            <person name="Baroncelli R."/>
            <person name="Sanz-Martin J.M."/>
            <person name="Rech G.E."/>
            <person name="Sukno S.A."/>
            <person name="Thon M.R."/>
        </authorList>
    </citation>
    <scope>NUCLEOTIDE SEQUENCE [LARGE SCALE GENOMIC DNA]</scope>
    <source>
        <strain evidence="10">TX430BB</strain>
    </source>
</reference>